<reference evidence="3" key="1">
    <citation type="journal article" date="2019" name="Int. J. Syst. Evol. Microbiol.">
        <title>The Global Catalogue of Microorganisms (GCM) 10K type strain sequencing project: providing services to taxonomists for standard genome sequencing and annotation.</title>
        <authorList>
            <consortium name="The Broad Institute Genomics Platform"/>
            <consortium name="The Broad Institute Genome Sequencing Center for Infectious Disease"/>
            <person name="Wu L."/>
            <person name="Ma J."/>
        </authorList>
    </citation>
    <scope>NUCLEOTIDE SEQUENCE [LARGE SCALE GENOMIC DNA]</scope>
    <source>
        <strain evidence="3">JCM 30846</strain>
    </source>
</reference>
<organism evidence="2 3">
    <name type="scientific">Streptomyces tremellae</name>
    <dbReference type="NCBI Taxonomy" id="1124239"/>
    <lineage>
        <taxon>Bacteria</taxon>
        <taxon>Bacillati</taxon>
        <taxon>Actinomycetota</taxon>
        <taxon>Actinomycetes</taxon>
        <taxon>Kitasatosporales</taxon>
        <taxon>Streptomycetaceae</taxon>
        <taxon>Streptomyces</taxon>
    </lineage>
</organism>
<name>A0ABP7EXF2_9ACTN</name>
<evidence type="ECO:0000313" key="2">
    <source>
        <dbReference type="EMBL" id="GAA3727205.1"/>
    </source>
</evidence>
<protein>
    <recommendedName>
        <fullName evidence="4">Small CPxCG-related zinc finger protein</fullName>
    </recommendedName>
</protein>
<proteinExistence type="predicted"/>
<gene>
    <name evidence="2" type="ORF">GCM10023082_26480</name>
</gene>
<accession>A0ABP7EXF2</accession>
<evidence type="ECO:0000256" key="1">
    <source>
        <dbReference type="SAM" id="MobiDB-lite"/>
    </source>
</evidence>
<dbReference type="Proteomes" id="UP001499884">
    <property type="component" value="Unassembled WGS sequence"/>
</dbReference>
<sequence length="67" mass="6885">MVRSSNDAPAPPLAPGNLTEEQRRGAACAHCGAPLSARSAVDLGSRPDADGVRIFPRACPRCAATAR</sequence>
<feature type="region of interest" description="Disordered" evidence="1">
    <location>
        <begin position="1"/>
        <end position="21"/>
    </location>
</feature>
<keyword evidence="3" id="KW-1185">Reference proteome</keyword>
<evidence type="ECO:0000313" key="3">
    <source>
        <dbReference type="Proteomes" id="UP001499884"/>
    </source>
</evidence>
<comment type="caution">
    <text evidence="2">The sequence shown here is derived from an EMBL/GenBank/DDBJ whole genome shotgun (WGS) entry which is preliminary data.</text>
</comment>
<dbReference type="EMBL" id="BAABEP010000014">
    <property type="protein sequence ID" value="GAA3727205.1"/>
    <property type="molecule type" value="Genomic_DNA"/>
</dbReference>
<evidence type="ECO:0008006" key="4">
    <source>
        <dbReference type="Google" id="ProtNLM"/>
    </source>
</evidence>